<dbReference type="Proteomes" id="UP000317078">
    <property type="component" value="Unassembled WGS sequence"/>
</dbReference>
<dbReference type="InterPro" id="IPR001646">
    <property type="entry name" value="5peptide_repeat"/>
</dbReference>
<proteinExistence type="predicted"/>
<accession>A0A502ESK1</accession>
<dbReference type="EMBL" id="RCZP01000072">
    <property type="protein sequence ID" value="TPG39480.1"/>
    <property type="molecule type" value="Genomic_DNA"/>
</dbReference>
<reference evidence="1 2" key="1">
    <citation type="journal article" date="2019" name="Environ. Microbiol.">
        <title>Species interactions and distinct microbial communities in high Arctic permafrost affected cryosols are associated with the CH4 and CO2 gas fluxes.</title>
        <authorList>
            <person name="Altshuler I."/>
            <person name="Hamel J."/>
            <person name="Turney S."/>
            <person name="Magnuson E."/>
            <person name="Levesque R."/>
            <person name="Greer C."/>
            <person name="Whyte L.G."/>
        </authorList>
    </citation>
    <scope>NUCLEOTIDE SEQUENCE [LARGE SCALE GENOMIC DNA]</scope>
    <source>
        <strain evidence="1 2">S9.3B</strain>
    </source>
</reference>
<gene>
    <name evidence="1" type="ORF">EAH89_29115</name>
</gene>
<name>A0A502ESK1_9PROT</name>
<comment type="caution">
    <text evidence="1">The sequence shown here is derived from an EMBL/GenBank/DDBJ whole genome shotgun (WGS) entry which is preliminary data.</text>
</comment>
<dbReference type="Pfam" id="PF00805">
    <property type="entry name" value="Pentapeptide"/>
    <property type="match status" value="1"/>
</dbReference>
<dbReference type="SUPFAM" id="SSF141571">
    <property type="entry name" value="Pentapeptide repeat-like"/>
    <property type="match status" value="1"/>
</dbReference>
<protein>
    <recommendedName>
        <fullName evidence="3">Pentapeptide repeat-containing protein</fullName>
    </recommendedName>
</protein>
<dbReference type="Gene3D" id="2.160.20.80">
    <property type="entry name" value="E3 ubiquitin-protein ligase SopA"/>
    <property type="match status" value="1"/>
</dbReference>
<dbReference type="AlphaFoldDB" id="A0A502ESK1"/>
<evidence type="ECO:0000313" key="1">
    <source>
        <dbReference type="EMBL" id="TPG39480.1"/>
    </source>
</evidence>
<keyword evidence="2" id="KW-1185">Reference proteome</keyword>
<organism evidence="1 2">
    <name type="scientific">Muricoccus nepalensis</name>
    <dbReference type="NCBI Taxonomy" id="1854500"/>
    <lineage>
        <taxon>Bacteria</taxon>
        <taxon>Pseudomonadati</taxon>
        <taxon>Pseudomonadota</taxon>
        <taxon>Alphaproteobacteria</taxon>
        <taxon>Acetobacterales</taxon>
        <taxon>Roseomonadaceae</taxon>
        <taxon>Muricoccus</taxon>
    </lineage>
</organism>
<evidence type="ECO:0000313" key="2">
    <source>
        <dbReference type="Proteomes" id="UP000317078"/>
    </source>
</evidence>
<evidence type="ECO:0008006" key="3">
    <source>
        <dbReference type="Google" id="ProtNLM"/>
    </source>
</evidence>
<sequence length="580" mass="66012">MAQFLNPRERRACLTALAELSTYGAKGIITSRPNYFTEKEEFTVFEALYENLKKNKIYMGKSDKEYIEKELAVDSLLERHVLNRFERALKDLSPAQTEALVSRKLQGDDEGKLLILSMLRRIFRDELSGERTSLSGKPVIISYLLELVDDLRLNKEGLDDVLTEWSVYKMIVDRLMLRDQQRAEIDPIKRRSILRKLAIQLSHKDKVVADEQVFHSIIEKDFRSELRRLPLDERAHRRQQIFEDLRSSSTLSRSTGNNGSVWVFSHNSLREFLSVEAYVESIYHNTFENSVTPISDAMRVFAASMPKQEFEKTAIALQSIWSNRRQKPVVGKYLSLLWHGFFEEENATLLLRILEETATGISIDGVKLEGISFSNVPTSLINAEESDLAGVNFSEMIVCNSNFVSSVMDSCSFRDSDLTGAKFSNSLIYECDFSNTIVRNAEFYDLEEGSSFLVVDGKSSRVVTGKDALGYLTHMGAKTSAVDSIYVYQYHRYFPIAEKIAERLVSNRNNQYLGLTQRGEARQNPDFARAFVELLKSNGLVALDKNKLVALVGDGRDVLNDMIGRRAMSSSIAQFFRENG</sequence>